<feature type="compositionally biased region" description="Low complexity" evidence="1">
    <location>
        <begin position="210"/>
        <end position="244"/>
    </location>
</feature>
<comment type="caution">
    <text evidence="2">The sequence shown here is derived from an EMBL/GenBank/DDBJ whole genome shotgun (WGS) entry which is preliminary data.</text>
</comment>
<dbReference type="OrthoDB" id="5206740at2759"/>
<dbReference type="EMBL" id="ML978139">
    <property type="protein sequence ID" value="KAF2093191.1"/>
    <property type="molecule type" value="Genomic_DNA"/>
</dbReference>
<feature type="region of interest" description="Disordered" evidence="1">
    <location>
        <begin position="1"/>
        <end position="29"/>
    </location>
</feature>
<feature type="compositionally biased region" description="Low complexity" evidence="1">
    <location>
        <begin position="14"/>
        <end position="25"/>
    </location>
</feature>
<evidence type="ECO:0000313" key="2">
    <source>
        <dbReference type="EMBL" id="KAF2093191.1"/>
    </source>
</evidence>
<keyword evidence="3" id="KW-1185">Reference proteome</keyword>
<feature type="compositionally biased region" description="Low complexity" evidence="1">
    <location>
        <begin position="74"/>
        <end position="89"/>
    </location>
</feature>
<sequence>MMPSLAISSPIHIQSPTQPSQTSRSPRPRLKLNTAELFQPSTYGKGAGSGLRLETLSAVSPTVRNTFSNAYGKSSTTTSSSSPTSTTTPTPRPVRPRLAIDSSVHTSTSCESSSPNSASAERTPSSASVLSATSTDSTSSADSATVRIPYKLSYNVRSILRNSPLPSVRMSSTTCRPMFPAAKHVSFRFPLDEEIHTTTYTVPHSELELSESSTTLPTAEESTSSSTSPFSSFHSDTDSTSTASNRTLANAISDKATKPKSPARVSRLSHTAKTGDKRTSDDEDSDSDKCPETPVAGRRKKQRAWVWTLGPIDGQKVNSSDEDTELSDSNSSKS</sequence>
<feature type="region of interest" description="Disordered" evidence="1">
    <location>
        <begin position="200"/>
        <end position="334"/>
    </location>
</feature>
<name>A0A9P4M027_9PEZI</name>
<evidence type="ECO:0000256" key="1">
    <source>
        <dbReference type="SAM" id="MobiDB-lite"/>
    </source>
</evidence>
<gene>
    <name evidence="2" type="ORF">NA57DRAFT_69286</name>
</gene>
<feature type="region of interest" description="Disordered" evidence="1">
    <location>
        <begin position="66"/>
        <end position="143"/>
    </location>
</feature>
<protein>
    <submittedName>
        <fullName evidence="2">Uncharacterized protein</fullName>
    </submittedName>
</protein>
<accession>A0A9P4M027</accession>
<dbReference type="AlphaFoldDB" id="A0A9P4M027"/>
<reference evidence="2" key="1">
    <citation type="journal article" date="2020" name="Stud. Mycol.">
        <title>101 Dothideomycetes genomes: a test case for predicting lifestyles and emergence of pathogens.</title>
        <authorList>
            <person name="Haridas S."/>
            <person name="Albert R."/>
            <person name="Binder M."/>
            <person name="Bloem J."/>
            <person name="Labutti K."/>
            <person name="Salamov A."/>
            <person name="Andreopoulos B."/>
            <person name="Baker S."/>
            <person name="Barry K."/>
            <person name="Bills G."/>
            <person name="Bluhm B."/>
            <person name="Cannon C."/>
            <person name="Castanera R."/>
            <person name="Culley D."/>
            <person name="Daum C."/>
            <person name="Ezra D."/>
            <person name="Gonzalez J."/>
            <person name="Henrissat B."/>
            <person name="Kuo A."/>
            <person name="Liang C."/>
            <person name="Lipzen A."/>
            <person name="Lutzoni F."/>
            <person name="Magnuson J."/>
            <person name="Mondo S."/>
            <person name="Nolan M."/>
            <person name="Ohm R."/>
            <person name="Pangilinan J."/>
            <person name="Park H.-J."/>
            <person name="Ramirez L."/>
            <person name="Alfaro M."/>
            <person name="Sun H."/>
            <person name="Tritt A."/>
            <person name="Yoshinaga Y."/>
            <person name="Zwiers L.-H."/>
            <person name="Turgeon B."/>
            <person name="Goodwin S."/>
            <person name="Spatafora J."/>
            <person name="Crous P."/>
            <person name="Grigoriev I."/>
        </authorList>
    </citation>
    <scope>NUCLEOTIDE SEQUENCE</scope>
    <source>
        <strain evidence="2">CBS 133067</strain>
    </source>
</reference>
<dbReference type="Proteomes" id="UP000799772">
    <property type="component" value="Unassembled WGS sequence"/>
</dbReference>
<feature type="compositionally biased region" description="Low complexity" evidence="1">
    <location>
        <begin position="102"/>
        <end position="143"/>
    </location>
</feature>
<proteinExistence type="predicted"/>
<organism evidence="2 3">
    <name type="scientific">Rhizodiscina lignyota</name>
    <dbReference type="NCBI Taxonomy" id="1504668"/>
    <lineage>
        <taxon>Eukaryota</taxon>
        <taxon>Fungi</taxon>
        <taxon>Dikarya</taxon>
        <taxon>Ascomycota</taxon>
        <taxon>Pezizomycotina</taxon>
        <taxon>Dothideomycetes</taxon>
        <taxon>Pleosporomycetidae</taxon>
        <taxon>Aulographales</taxon>
        <taxon>Rhizodiscinaceae</taxon>
        <taxon>Rhizodiscina</taxon>
    </lineage>
</organism>
<evidence type="ECO:0000313" key="3">
    <source>
        <dbReference type="Proteomes" id="UP000799772"/>
    </source>
</evidence>